<accession>A0ABD2M8P0</accession>
<keyword evidence="3" id="KW-1185">Reference proteome</keyword>
<gene>
    <name evidence="2" type="ORF">niasHT_005486</name>
    <name evidence="1" type="ORF">niasHT_028308</name>
</gene>
<protein>
    <recommendedName>
        <fullName evidence="4">TIL domain-containing protein</fullName>
    </recommendedName>
</protein>
<organism evidence="2 3">
    <name type="scientific">Heterodera trifolii</name>
    <dbReference type="NCBI Taxonomy" id="157864"/>
    <lineage>
        <taxon>Eukaryota</taxon>
        <taxon>Metazoa</taxon>
        <taxon>Ecdysozoa</taxon>
        <taxon>Nematoda</taxon>
        <taxon>Chromadorea</taxon>
        <taxon>Rhabditida</taxon>
        <taxon>Tylenchina</taxon>
        <taxon>Tylenchomorpha</taxon>
        <taxon>Tylenchoidea</taxon>
        <taxon>Heteroderidae</taxon>
        <taxon>Heteroderinae</taxon>
        <taxon>Heterodera</taxon>
    </lineage>
</organism>
<dbReference type="EMBL" id="JBICBT010000128">
    <property type="protein sequence ID" value="KAL3122769.1"/>
    <property type="molecule type" value="Genomic_DNA"/>
</dbReference>
<sequence length="197" mass="22128">MPDGRCTCPTNFEEFDLDDTKTVCRLAPSKIGDSCQRDCKAPLLCRDSKCECWFGSVLNGICTVHVRPGNNCMGWSALGWPAGAKAVNNVSRWHRTFADMPSPVNQRRGHVGQRCDHGQLPNWLPMRHIRKCRPLTHFCMTLSEPGWKTSICCPKPCRDPLPVYHNGQCLSIAHRNDPCQTDIQVVNMGMDSFKNAN</sequence>
<reference evidence="2 3" key="1">
    <citation type="submission" date="2024-10" db="EMBL/GenBank/DDBJ databases">
        <authorList>
            <person name="Kim D."/>
        </authorList>
    </citation>
    <scope>NUCLEOTIDE SEQUENCE [LARGE SCALE GENOMIC DNA]</scope>
    <source>
        <strain evidence="2">BH-2024</strain>
    </source>
</reference>
<dbReference type="AlphaFoldDB" id="A0ABD2M8P0"/>
<dbReference type="Proteomes" id="UP001620626">
    <property type="component" value="Unassembled WGS sequence"/>
</dbReference>
<evidence type="ECO:0000313" key="3">
    <source>
        <dbReference type="Proteomes" id="UP001620626"/>
    </source>
</evidence>
<dbReference type="EMBL" id="JBICBT010001008">
    <property type="protein sequence ID" value="KAL3087927.1"/>
    <property type="molecule type" value="Genomic_DNA"/>
</dbReference>
<comment type="caution">
    <text evidence="2">The sequence shown here is derived from an EMBL/GenBank/DDBJ whole genome shotgun (WGS) entry which is preliminary data.</text>
</comment>
<evidence type="ECO:0008006" key="4">
    <source>
        <dbReference type="Google" id="ProtNLM"/>
    </source>
</evidence>
<proteinExistence type="predicted"/>
<evidence type="ECO:0000313" key="1">
    <source>
        <dbReference type="EMBL" id="KAL3087927.1"/>
    </source>
</evidence>
<evidence type="ECO:0000313" key="2">
    <source>
        <dbReference type="EMBL" id="KAL3122769.1"/>
    </source>
</evidence>
<name>A0ABD2M8P0_9BILA</name>